<dbReference type="EMBL" id="CP101185">
    <property type="protein sequence ID" value="UYV96270.1"/>
    <property type="molecule type" value="Genomic_DNA"/>
</dbReference>
<dbReference type="RefSeq" id="WP_182263978.1">
    <property type="nucleotide sequence ID" value="NZ_CP043010.1"/>
</dbReference>
<dbReference type="AlphaFoldDB" id="A0AAX3EEE1"/>
<keyword evidence="2" id="KW-1185">Reference proteome</keyword>
<reference evidence="1" key="1">
    <citation type="submission" date="2022-07" db="EMBL/GenBank/DDBJ databases">
        <authorList>
            <person name="Wu T."/>
        </authorList>
    </citation>
    <scope>NUCLEOTIDE SEQUENCE</scope>
    <source>
        <strain evidence="1">SD-1</strain>
    </source>
</reference>
<proteinExistence type="predicted"/>
<evidence type="ECO:0000313" key="1">
    <source>
        <dbReference type="EMBL" id="UYV96270.1"/>
    </source>
</evidence>
<accession>A0AAX3EEE1</accession>
<organism evidence="1 2">
    <name type="scientific">Paenarthrobacter ureafaciens</name>
    <dbReference type="NCBI Taxonomy" id="37931"/>
    <lineage>
        <taxon>Bacteria</taxon>
        <taxon>Bacillati</taxon>
        <taxon>Actinomycetota</taxon>
        <taxon>Actinomycetes</taxon>
        <taxon>Micrococcales</taxon>
        <taxon>Micrococcaceae</taxon>
        <taxon>Paenarthrobacter</taxon>
    </lineage>
</organism>
<evidence type="ECO:0000313" key="2">
    <source>
        <dbReference type="Proteomes" id="UP001163293"/>
    </source>
</evidence>
<name>A0AAX3EEE1_PAEUR</name>
<sequence length="136" mass="13803">MPHKVTNISAASTTVSAVDFSDAITLVTFTSDSTDTVWTPISGVTQTTTGVPVWTANIEFGQDLSANSTLTKFLVDNHGKTTTLVYKPNGGIGGTQTITANVTIKMPSTLGGGVGVATSTTTLPVNGALNITVGAS</sequence>
<protein>
    <submittedName>
        <fullName evidence="1">Uncharacterized protein</fullName>
    </submittedName>
</protein>
<gene>
    <name evidence="1" type="ORF">NL394_14500</name>
</gene>
<dbReference type="Proteomes" id="UP001163293">
    <property type="component" value="Chromosome"/>
</dbReference>